<reference evidence="2" key="1">
    <citation type="submission" date="2024-07" db="EMBL/GenBank/DDBJ databases">
        <authorList>
            <person name="Yu S.T."/>
        </authorList>
    </citation>
    <scope>NUCLEOTIDE SEQUENCE</scope>
    <source>
        <strain evidence="2">R08</strain>
    </source>
</reference>
<dbReference type="PROSITE" id="PS51186">
    <property type="entry name" value="GNAT"/>
    <property type="match status" value="1"/>
</dbReference>
<dbReference type="AlphaFoldDB" id="A0AB39MCE5"/>
<accession>A0AB39MCE5</accession>
<dbReference type="InterPro" id="IPR016181">
    <property type="entry name" value="Acyl_CoA_acyltransferase"/>
</dbReference>
<dbReference type="InterPro" id="IPR000182">
    <property type="entry name" value="GNAT_dom"/>
</dbReference>
<feature type="domain" description="N-acetyltransferase" evidence="1">
    <location>
        <begin position="148"/>
        <end position="292"/>
    </location>
</feature>
<sequence>MTPPDWHITGDLAQFLTRAGEFLRSRPALHTVHLTVTEALRSRGLRIYGEGDPVFGVLERDGEVRAAFFRTPPGRLMLTPLTAGEATGLAAQLALRGDKLPGVMAELDTAAEFAKEWGRRTDSTADLHARQRLYRLGELTPPHPVPPGRPRIATANDREQLTRWYVEFTGAIGESGTSQDPGEWADARIAYGGITLWETPDGTPVSMAGITTKVAGQVRVAPVYTPADLRGRGYAGAVTAEVSRMARAANAEEVLLFTDLANPTSNALYQRLGYRPVEDFAGYDFHAGSALR</sequence>
<evidence type="ECO:0000313" key="2">
    <source>
        <dbReference type="EMBL" id="XDQ03838.1"/>
    </source>
</evidence>
<evidence type="ECO:0000259" key="1">
    <source>
        <dbReference type="PROSITE" id="PS51186"/>
    </source>
</evidence>
<gene>
    <name evidence="2" type="ORF">AB5J58_28420</name>
</gene>
<dbReference type="GO" id="GO:0016747">
    <property type="term" value="F:acyltransferase activity, transferring groups other than amino-acyl groups"/>
    <property type="evidence" value="ECO:0007669"/>
    <property type="project" value="InterPro"/>
</dbReference>
<proteinExistence type="predicted"/>
<dbReference type="RefSeq" id="WP_369189613.1">
    <property type="nucleotide sequence ID" value="NZ_CP163431.1"/>
</dbReference>
<dbReference type="Gene3D" id="3.40.630.30">
    <property type="match status" value="1"/>
</dbReference>
<dbReference type="EMBL" id="CP163431">
    <property type="protein sequence ID" value="XDQ03838.1"/>
    <property type="molecule type" value="Genomic_DNA"/>
</dbReference>
<name>A0AB39MCE5_9ACTN</name>
<dbReference type="SUPFAM" id="SSF55729">
    <property type="entry name" value="Acyl-CoA N-acyltransferases (Nat)"/>
    <property type="match status" value="1"/>
</dbReference>
<protein>
    <submittedName>
        <fullName evidence="2">GNAT family N-acetyltransferase</fullName>
    </submittedName>
</protein>
<dbReference type="Pfam" id="PF00583">
    <property type="entry name" value="Acetyltransf_1"/>
    <property type="match status" value="1"/>
</dbReference>
<organism evidence="2">
    <name type="scientific">Streptomyces sp. R08</name>
    <dbReference type="NCBI Taxonomy" id="3238624"/>
    <lineage>
        <taxon>Bacteria</taxon>
        <taxon>Bacillati</taxon>
        <taxon>Actinomycetota</taxon>
        <taxon>Actinomycetes</taxon>
        <taxon>Kitasatosporales</taxon>
        <taxon>Streptomycetaceae</taxon>
        <taxon>Streptomyces</taxon>
    </lineage>
</organism>